<dbReference type="Proteomes" id="UP000054270">
    <property type="component" value="Unassembled WGS sequence"/>
</dbReference>
<proteinExistence type="inferred from homology"/>
<dbReference type="STRING" id="945553.A0A0D2LAK2"/>
<dbReference type="PIRSF" id="PIRSF007860">
    <property type="entry name" value="VPS11"/>
    <property type="match status" value="1"/>
</dbReference>
<evidence type="ECO:0000256" key="5">
    <source>
        <dbReference type="ARBA" id="ARBA00022833"/>
    </source>
</evidence>
<dbReference type="InterPro" id="IPR000547">
    <property type="entry name" value="Clathrin_H-chain/VPS_repeat"/>
</dbReference>
<feature type="repeat" description="CHCR" evidence="10">
    <location>
        <begin position="460"/>
        <end position="618"/>
    </location>
</feature>
<dbReference type="GO" id="GO:0030897">
    <property type="term" value="C:HOPS complex"/>
    <property type="evidence" value="ECO:0007669"/>
    <property type="project" value="TreeGrafter"/>
</dbReference>
<evidence type="ECO:0000256" key="6">
    <source>
        <dbReference type="ARBA" id="ARBA00022927"/>
    </source>
</evidence>
<evidence type="ECO:0000256" key="9">
    <source>
        <dbReference type="PROSITE-ProRule" id="PRU00175"/>
    </source>
</evidence>
<feature type="region of interest" description="Disordered" evidence="11">
    <location>
        <begin position="672"/>
        <end position="692"/>
    </location>
</feature>
<keyword evidence="6" id="KW-0653">Protein transport</keyword>
<feature type="region of interest" description="Disordered" evidence="11">
    <location>
        <begin position="708"/>
        <end position="736"/>
    </location>
</feature>
<dbReference type="GO" id="GO:0006886">
    <property type="term" value="P:intracellular protein transport"/>
    <property type="evidence" value="ECO:0007669"/>
    <property type="project" value="UniProtKB-UniRule"/>
</dbReference>
<keyword evidence="3" id="KW-0479">Metal-binding</keyword>
<evidence type="ECO:0000313" key="14">
    <source>
        <dbReference type="Proteomes" id="UP000054270"/>
    </source>
</evidence>
<dbReference type="Pfam" id="PF17122">
    <property type="entry name" value="zf-C3H2C3"/>
    <property type="match status" value="1"/>
</dbReference>
<dbReference type="PANTHER" id="PTHR23323">
    <property type="entry name" value="VACUOLAR PROTEIN SORTING-ASSOCIATED PROTEIN"/>
    <property type="match status" value="1"/>
</dbReference>
<evidence type="ECO:0000256" key="11">
    <source>
        <dbReference type="SAM" id="MobiDB-lite"/>
    </source>
</evidence>
<evidence type="ECO:0000256" key="10">
    <source>
        <dbReference type="PROSITE-ProRule" id="PRU01006"/>
    </source>
</evidence>
<dbReference type="Gene3D" id="2.130.10.10">
    <property type="entry name" value="YVTN repeat-like/Quinoprotein amine dehydrogenase"/>
    <property type="match status" value="1"/>
</dbReference>
<keyword evidence="4 9" id="KW-0863">Zinc-finger</keyword>
<keyword evidence="5" id="KW-0862">Zinc</keyword>
<dbReference type="InterPro" id="IPR024763">
    <property type="entry name" value="VPS11_C"/>
</dbReference>
<comment type="subcellular location">
    <subcellularLocation>
        <location evidence="8">Endomembrane system</location>
        <topology evidence="8">Peripheral membrane protein</topology>
        <orientation evidence="8">Cytoplasmic side</orientation>
    </subcellularLocation>
</comment>
<dbReference type="InterPro" id="IPR015943">
    <property type="entry name" value="WD40/YVTN_repeat-like_dom_sf"/>
</dbReference>
<dbReference type="AlphaFoldDB" id="A0A0D2LAK2"/>
<evidence type="ECO:0000256" key="7">
    <source>
        <dbReference type="ARBA" id="ARBA00023136"/>
    </source>
</evidence>
<dbReference type="SUPFAM" id="SSF50978">
    <property type="entry name" value="WD40 repeat-like"/>
    <property type="match status" value="1"/>
</dbReference>
<dbReference type="Pfam" id="PF12451">
    <property type="entry name" value="VPS11_C"/>
    <property type="match status" value="1"/>
</dbReference>
<dbReference type="InterPro" id="IPR057307">
    <property type="entry name" value="PEP5_VPS11_N"/>
</dbReference>
<keyword evidence="2" id="KW-0813">Transport</keyword>
<evidence type="ECO:0000256" key="4">
    <source>
        <dbReference type="ARBA" id="ARBA00022771"/>
    </source>
</evidence>
<evidence type="ECO:0000313" key="13">
    <source>
        <dbReference type="EMBL" id="KJA24237.1"/>
    </source>
</evidence>
<feature type="domain" description="RING-type" evidence="12">
    <location>
        <begin position="1035"/>
        <end position="1070"/>
    </location>
</feature>
<dbReference type="OMA" id="ENENECP"/>
<keyword evidence="7" id="KW-0472">Membrane</keyword>
<dbReference type="InterPro" id="IPR036322">
    <property type="entry name" value="WD40_repeat_dom_sf"/>
</dbReference>
<dbReference type="GO" id="GO:0005768">
    <property type="term" value="C:endosome"/>
    <property type="evidence" value="ECO:0007669"/>
    <property type="project" value="TreeGrafter"/>
</dbReference>
<dbReference type="GO" id="GO:0007033">
    <property type="term" value="P:vacuole organization"/>
    <property type="evidence" value="ECO:0007669"/>
    <property type="project" value="TreeGrafter"/>
</dbReference>
<dbReference type="GO" id="GO:0008270">
    <property type="term" value="F:zinc ion binding"/>
    <property type="evidence" value="ECO:0007669"/>
    <property type="project" value="UniProtKB-KW"/>
</dbReference>
<dbReference type="GO" id="GO:0048284">
    <property type="term" value="P:organelle fusion"/>
    <property type="evidence" value="ECO:0007669"/>
    <property type="project" value="TreeGrafter"/>
</dbReference>
<gene>
    <name evidence="13" type="ORF">HYPSUDRAFT_184111</name>
</gene>
<evidence type="ECO:0000259" key="12">
    <source>
        <dbReference type="PROSITE" id="PS50089"/>
    </source>
</evidence>
<dbReference type="Pfam" id="PF23341">
    <property type="entry name" value="PEP5_VPS11_N"/>
    <property type="match status" value="1"/>
</dbReference>
<sequence>MSSSLGSLAAKVANINGASTSVAIPAWRQFTFFDAVPVKDVHDLDSTPDIFKSTPEISTVTSSSVGVLVADIHGSIHLLNREFESVNSWIAHVGGRVTHMVEKKGVLITLGEEDSVRSPLLKIWDLQAKDKKTGAPNLLRSTKVQLNNRPHPVTTVALSSTLSHLAIGLGDGTVILYRHLDQSLASSTSLTALPKARTIHESVTEPITGLGFREPLDDDALSADADGAATANGSSSNNNAYYLFIVTTNRVLAYQASGRNSGGPAIVVDEIGSGLGCATMDWRYRNMAVARDEAIYLCGIDGRGACFAYEGHKSSIHTHLNYLVIISPPFFPSATSASATVRNLVARQPSATETDVTKVTVFDAENKLVAYSGTFKQGVREVFSQWGMVYVLSTDGKLVCLQEKSTAAKLDMLYRKSLYLLALNLAATQKLDDSSVADIHRQYGDHLYAKGDWDGAMAQYVQTIGHLQPSYVIRKYLDAQRIHSLVTYLQELHSMGLANADHTTLLLNTYTKLKDVARLDSFIKTESRGRGNAGEEQELPFDLVTAIRVCRQAGYFEHASYLAKKYERHEDYLRIQIEDAGNYAEALAYLRKLGPEAAESNLARYGRALLQALPEETTQLLIDLCTTTGPLDNPPDSASVVTSPTAPKPQAAGPSYLSYLALNRGATAATVVSSDTATPPSPSIKTVRADNASRRADSVYDGTITASAAVSAPPTPPPATTTGSIRGQPASAAPIAPPVKRLSPRLYFPHFVDHMGQFVVFLETVALRRWGQSVDDQAPGSIGLYSDRASVAPTVEDAGVPAVDPVDADRQDQIAVWNTLLELYLTLPLAHGPPAARTQFDEGVMRDKALRVLRSGTVPVDATHALVLCSTFGFTPGLVLLWERMGMCEDVLRFWMDRHRAGGAGATGASAKVVEQLMMYGAEHPQLYPLVLRFLTSTPELLARHREDVKGILEYIDEEALIPPLGVIQVLSRNGVASVGLVKEWLVKRIKESRAEIRNDQELTKSYRLETAARLKQVQELTSTEEPRVFHVTRCTTCLGQLDLPSVHFMCNHSYHQRCIAENETECPACVREHAVIREIRQTNERLAEQHDVFLSEVQDGGVEAVASAYGRGLLNASRLEEAV</sequence>
<dbReference type="GO" id="GO:0006904">
    <property type="term" value="P:vesicle docking involved in exocytosis"/>
    <property type="evidence" value="ECO:0007669"/>
    <property type="project" value="TreeGrafter"/>
</dbReference>
<dbReference type="InterPro" id="IPR001841">
    <property type="entry name" value="Znf_RING"/>
</dbReference>
<dbReference type="PROSITE" id="PS50236">
    <property type="entry name" value="CHCR"/>
    <property type="match status" value="1"/>
</dbReference>
<protein>
    <recommendedName>
        <fullName evidence="12">RING-type domain-containing protein</fullName>
    </recommendedName>
</protein>
<dbReference type="GO" id="GO:0007032">
    <property type="term" value="P:endosome organization"/>
    <property type="evidence" value="ECO:0007669"/>
    <property type="project" value="TreeGrafter"/>
</dbReference>
<accession>A0A0D2LAK2</accession>
<dbReference type="PANTHER" id="PTHR23323:SF24">
    <property type="entry name" value="VACUOLAR PROTEIN SORTING-ASSOCIATED PROTEIN 11 HOMOLOG"/>
    <property type="match status" value="1"/>
</dbReference>
<dbReference type="CDD" id="cd16688">
    <property type="entry name" value="RING-H2_Vps11"/>
    <property type="match status" value="1"/>
</dbReference>
<evidence type="ECO:0000256" key="2">
    <source>
        <dbReference type="ARBA" id="ARBA00022448"/>
    </source>
</evidence>
<dbReference type="InterPro" id="IPR057308">
    <property type="entry name" value="CHCR_PEP5_VPS11"/>
</dbReference>
<evidence type="ECO:0000256" key="8">
    <source>
        <dbReference type="ARBA" id="ARBA00029433"/>
    </source>
</evidence>
<reference evidence="14" key="1">
    <citation type="submission" date="2014-04" db="EMBL/GenBank/DDBJ databases">
        <title>Evolutionary Origins and Diversification of the Mycorrhizal Mutualists.</title>
        <authorList>
            <consortium name="DOE Joint Genome Institute"/>
            <consortium name="Mycorrhizal Genomics Consortium"/>
            <person name="Kohler A."/>
            <person name="Kuo A."/>
            <person name="Nagy L.G."/>
            <person name="Floudas D."/>
            <person name="Copeland A."/>
            <person name="Barry K.W."/>
            <person name="Cichocki N."/>
            <person name="Veneault-Fourrey C."/>
            <person name="LaButti K."/>
            <person name="Lindquist E.A."/>
            <person name="Lipzen A."/>
            <person name="Lundell T."/>
            <person name="Morin E."/>
            <person name="Murat C."/>
            <person name="Riley R."/>
            <person name="Ohm R."/>
            <person name="Sun H."/>
            <person name="Tunlid A."/>
            <person name="Henrissat B."/>
            <person name="Grigoriev I.V."/>
            <person name="Hibbett D.S."/>
            <person name="Martin F."/>
        </authorList>
    </citation>
    <scope>NUCLEOTIDE SEQUENCE [LARGE SCALE GENOMIC DNA]</scope>
    <source>
        <strain evidence="14">FD-334 SS-4</strain>
    </source>
</reference>
<keyword evidence="14" id="KW-1185">Reference proteome</keyword>
<name>A0A0D2LAK2_HYPSF</name>
<dbReference type="GO" id="GO:0030674">
    <property type="term" value="F:protein-macromolecule adaptor activity"/>
    <property type="evidence" value="ECO:0007669"/>
    <property type="project" value="TreeGrafter"/>
</dbReference>
<dbReference type="InterPro" id="IPR016528">
    <property type="entry name" value="VPS11"/>
</dbReference>
<dbReference type="EMBL" id="KN817538">
    <property type="protein sequence ID" value="KJA24237.1"/>
    <property type="molecule type" value="Genomic_DNA"/>
</dbReference>
<dbReference type="PROSITE" id="PS50089">
    <property type="entry name" value="ZF_RING_2"/>
    <property type="match status" value="1"/>
</dbReference>
<organism evidence="13 14">
    <name type="scientific">Hypholoma sublateritium (strain FD-334 SS-4)</name>
    <dbReference type="NCBI Taxonomy" id="945553"/>
    <lineage>
        <taxon>Eukaryota</taxon>
        <taxon>Fungi</taxon>
        <taxon>Dikarya</taxon>
        <taxon>Basidiomycota</taxon>
        <taxon>Agaricomycotina</taxon>
        <taxon>Agaricomycetes</taxon>
        <taxon>Agaricomycetidae</taxon>
        <taxon>Agaricales</taxon>
        <taxon>Agaricineae</taxon>
        <taxon>Strophariaceae</taxon>
        <taxon>Hypholoma</taxon>
    </lineage>
</organism>
<evidence type="ECO:0000256" key="1">
    <source>
        <dbReference type="ARBA" id="ARBA00007070"/>
    </source>
</evidence>
<dbReference type="Pfam" id="PF23356">
    <property type="entry name" value="TPR_PEP5_VPS11"/>
    <property type="match status" value="2"/>
</dbReference>
<evidence type="ECO:0000256" key="3">
    <source>
        <dbReference type="ARBA" id="ARBA00022723"/>
    </source>
</evidence>
<dbReference type="OrthoDB" id="26184at2759"/>
<comment type="similarity">
    <text evidence="1">Belongs to the VPS11 family.</text>
</comment>
<dbReference type="SUPFAM" id="SSF57850">
    <property type="entry name" value="RING/U-box"/>
    <property type="match status" value="1"/>
</dbReference>